<keyword evidence="4" id="KW-1185">Reference proteome</keyword>
<dbReference type="InterPro" id="IPR002202">
    <property type="entry name" value="HMG_CoA_Rdtase"/>
</dbReference>
<sequence>MKFYEMTAAQRLAQLVEEGAMTAETAAIFAGSGALSADVAASLSENQLGQFSLPLGVARQVPVAGRVVNVPMVTEEPSVVAAASNGARLLRAGAGVQITLPPHTVRAEIVFDGLPDLPAAQALVAAHEALFKQVADDAHPSAVQRGGGLKAQTVAVIADRFLKIGLIIAPGQAMGANLANTIAEAVGQAAGKLLNSRPLTAILTNRDEAIGRATVAVPLGALATGTRTGAEVATGIAALSALAEVDEDRAVTHNKGILNGIEAAVLATGNDTRAVAAAIYAHAGATGRMSPLATWRQTATELVGSIALPLPVGILGGAIRSLPVAQASLALGGFTTVADLQGALLALGLAQNLAALRAQVGPGLQAGHMKLQARNLAISIGATGKEIGQLAAALSSGVMSEAAAQTLLDQMRKEQHS</sequence>
<dbReference type="Gene3D" id="3.90.770.10">
    <property type="entry name" value="3-hydroxy-3-methylglutaryl-coenzyme A Reductase, Chain A, domain 2"/>
    <property type="match status" value="2"/>
</dbReference>
<dbReference type="PANTHER" id="PTHR10572">
    <property type="entry name" value="3-HYDROXY-3-METHYLGLUTARYL-COENZYME A REDUCTASE"/>
    <property type="match status" value="1"/>
</dbReference>
<dbReference type="EMBL" id="JBHTOC010000005">
    <property type="protein sequence ID" value="MFD1429449.1"/>
    <property type="molecule type" value="Genomic_DNA"/>
</dbReference>
<dbReference type="InterPro" id="IPR009029">
    <property type="entry name" value="HMG_CoA_Rdtase_sub-bd_dom_sf"/>
</dbReference>
<evidence type="ECO:0000256" key="2">
    <source>
        <dbReference type="ARBA" id="ARBA00023002"/>
    </source>
</evidence>
<accession>A0ABW4CF77</accession>
<dbReference type="Gene3D" id="1.10.8.660">
    <property type="match status" value="1"/>
</dbReference>
<proteinExistence type="inferred from homology"/>
<name>A0ABW4CF77_9LACO</name>
<dbReference type="InterPro" id="IPR009023">
    <property type="entry name" value="HMG_CoA_Rdtase_NAD(P)-bd_sf"/>
</dbReference>
<comment type="similarity">
    <text evidence="1">Belongs to the HMG-CoA reductase family.</text>
</comment>
<organism evidence="3 4">
    <name type="scientific">Lacticaseibacillus mingshuiensis</name>
    <dbReference type="NCBI Taxonomy" id="2799574"/>
    <lineage>
        <taxon>Bacteria</taxon>
        <taxon>Bacillati</taxon>
        <taxon>Bacillota</taxon>
        <taxon>Bacilli</taxon>
        <taxon>Lactobacillales</taxon>
        <taxon>Lactobacillaceae</taxon>
        <taxon>Lacticaseibacillus</taxon>
    </lineage>
</organism>
<dbReference type="PRINTS" id="PR00071">
    <property type="entry name" value="HMGCOARDTASE"/>
</dbReference>
<dbReference type="InterPro" id="IPR023074">
    <property type="entry name" value="HMG_CoA_Rdtase_cat_sf"/>
</dbReference>
<reference evidence="4" key="1">
    <citation type="journal article" date="2019" name="Int. J. Syst. Evol. Microbiol.">
        <title>The Global Catalogue of Microorganisms (GCM) 10K type strain sequencing project: providing services to taxonomists for standard genome sequencing and annotation.</title>
        <authorList>
            <consortium name="The Broad Institute Genomics Platform"/>
            <consortium name="The Broad Institute Genome Sequencing Center for Infectious Disease"/>
            <person name="Wu L."/>
            <person name="Ma J."/>
        </authorList>
    </citation>
    <scope>NUCLEOTIDE SEQUENCE [LARGE SCALE GENOMIC DNA]</scope>
    <source>
        <strain evidence="4">CCM 8980</strain>
    </source>
</reference>
<keyword evidence="2" id="KW-0560">Oxidoreductase</keyword>
<evidence type="ECO:0000256" key="1">
    <source>
        <dbReference type="ARBA" id="ARBA00007661"/>
    </source>
</evidence>
<dbReference type="Pfam" id="PF00368">
    <property type="entry name" value="HMG-CoA_red"/>
    <property type="match status" value="1"/>
</dbReference>
<protein>
    <submittedName>
        <fullName evidence="3">Hydroxymethylglutaryl-CoA reductase, degradative</fullName>
    </submittedName>
</protein>
<dbReference type="SUPFAM" id="SSF56542">
    <property type="entry name" value="Substrate-binding domain of HMG-CoA reductase"/>
    <property type="match status" value="1"/>
</dbReference>
<evidence type="ECO:0000313" key="4">
    <source>
        <dbReference type="Proteomes" id="UP001597196"/>
    </source>
</evidence>
<comment type="caution">
    <text evidence="3">The sequence shown here is derived from an EMBL/GenBank/DDBJ whole genome shotgun (WGS) entry which is preliminary data.</text>
</comment>
<dbReference type="SUPFAM" id="SSF55035">
    <property type="entry name" value="NAD-binding domain of HMG-CoA reductase"/>
    <property type="match status" value="1"/>
</dbReference>
<dbReference type="PANTHER" id="PTHR10572:SF24">
    <property type="entry name" value="3-HYDROXY-3-METHYLGLUTARYL-COENZYME A REDUCTASE"/>
    <property type="match status" value="1"/>
</dbReference>
<dbReference type="RefSeq" id="WP_203626960.1">
    <property type="nucleotide sequence ID" value="NZ_BOLQ01000009.1"/>
</dbReference>
<dbReference type="PROSITE" id="PS50065">
    <property type="entry name" value="HMG_COA_REDUCTASE_4"/>
    <property type="match status" value="1"/>
</dbReference>
<dbReference type="Proteomes" id="UP001597196">
    <property type="component" value="Unassembled WGS sequence"/>
</dbReference>
<gene>
    <name evidence="3" type="ORF">ACFQ4P_04190</name>
</gene>
<evidence type="ECO:0000313" key="3">
    <source>
        <dbReference type="EMBL" id="MFD1429449.1"/>
    </source>
</evidence>